<reference evidence="1" key="2">
    <citation type="submission" date="2013-09" db="EMBL/GenBank/DDBJ databases">
        <title>Draft genome sequence of Anaerotruncus colihominis(DSM 17241).</title>
        <authorList>
            <person name="Sudarsanam P."/>
            <person name="Ley R."/>
            <person name="Guruge J."/>
            <person name="Turnbaugh P.J."/>
            <person name="Mahowald M."/>
            <person name="Liep D."/>
            <person name="Gordon J."/>
        </authorList>
    </citation>
    <scope>NUCLEOTIDE SEQUENCE</scope>
    <source>
        <strain evidence="1">DSM 17241</strain>
    </source>
</reference>
<dbReference type="HOGENOM" id="CLU_3179463_0_0_9"/>
<proteinExistence type="predicted"/>
<accession>B0P760</accession>
<evidence type="ECO:0000313" key="1">
    <source>
        <dbReference type="EMBL" id="EDS13035.1"/>
    </source>
</evidence>
<dbReference type="Proteomes" id="UP000003803">
    <property type="component" value="Unassembled WGS sequence"/>
</dbReference>
<evidence type="ECO:0000313" key="2">
    <source>
        <dbReference type="Proteomes" id="UP000003803"/>
    </source>
</evidence>
<dbReference type="AlphaFoldDB" id="B0P760"/>
<dbReference type="EMBL" id="ABGD02000005">
    <property type="protein sequence ID" value="EDS13035.1"/>
    <property type="molecule type" value="Genomic_DNA"/>
</dbReference>
<organism evidence="1 2">
    <name type="scientific">Anaerotruncus colihominis DSM 17241</name>
    <dbReference type="NCBI Taxonomy" id="445972"/>
    <lineage>
        <taxon>Bacteria</taxon>
        <taxon>Bacillati</taxon>
        <taxon>Bacillota</taxon>
        <taxon>Clostridia</taxon>
        <taxon>Eubacteriales</taxon>
        <taxon>Oscillospiraceae</taxon>
        <taxon>Anaerotruncus</taxon>
    </lineage>
</organism>
<name>B0P760_9FIRM</name>
<keyword evidence="2" id="KW-1185">Reference proteome</keyword>
<gene>
    <name evidence="1" type="ORF">ANACOL_00588</name>
</gene>
<sequence length="46" mass="4829">MCRAPSVFDGIFAAAFPHANISARRLPILSIKTGCGQTGRPASEVL</sequence>
<protein>
    <submittedName>
        <fullName evidence="1">Uncharacterized protein</fullName>
    </submittedName>
</protein>
<comment type="caution">
    <text evidence="1">The sequence shown here is derived from an EMBL/GenBank/DDBJ whole genome shotgun (WGS) entry which is preliminary data.</text>
</comment>
<reference evidence="1" key="1">
    <citation type="submission" date="2007-11" db="EMBL/GenBank/DDBJ databases">
        <authorList>
            <person name="Fulton L."/>
            <person name="Clifton S."/>
            <person name="Fulton B."/>
            <person name="Xu J."/>
            <person name="Minx P."/>
            <person name="Pepin K.H."/>
            <person name="Johnson M."/>
            <person name="Thiruvilangam P."/>
            <person name="Bhonagiri V."/>
            <person name="Nash W.E."/>
            <person name="Mardis E.R."/>
            <person name="Wilson R.K."/>
        </authorList>
    </citation>
    <scope>NUCLEOTIDE SEQUENCE [LARGE SCALE GENOMIC DNA]</scope>
    <source>
        <strain evidence="1">DSM 17241</strain>
    </source>
</reference>